<dbReference type="Proteomes" id="UP001139722">
    <property type="component" value="Unassembled WGS sequence"/>
</dbReference>
<dbReference type="InterPro" id="IPR055558">
    <property type="entry name" value="DUF7134"/>
</dbReference>
<dbReference type="GO" id="GO:0016020">
    <property type="term" value="C:membrane"/>
    <property type="evidence" value="ECO:0007669"/>
    <property type="project" value="InterPro"/>
</dbReference>
<dbReference type="EC" id="2.7.13.3" evidence="2"/>
<feature type="transmembrane region" description="Helical" evidence="10">
    <location>
        <begin position="28"/>
        <end position="48"/>
    </location>
</feature>
<dbReference type="OrthoDB" id="227596at2"/>
<keyword evidence="6 13" id="KW-0418">Kinase</keyword>
<feature type="domain" description="DUF7134" evidence="12">
    <location>
        <begin position="25"/>
        <end position="146"/>
    </location>
</feature>
<dbReference type="CDD" id="cd16917">
    <property type="entry name" value="HATPase_UhpB-NarQ-NarX-like"/>
    <property type="match status" value="1"/>
</dbReference>
<dbReference type="EMBL" id="JAMZDY010000001">
    <property type="protein sequence ID" value="MCP2370513.1"/>
    <property type="molecule type" value="Genomic_DNA"/>
</dbReference>
<keyword evidence="14" id="KW-1185">Reference proteome</keyword>
<dbReference type="GO" id="GO:0000155">
    <property type="term" value="F:phosphorelay sensor kinase activity"/>
    <property type="evidence" value="ECO:0007669"/>
    <property type="project" value="InterPro"/>
</dbReference>
<dbReference type="AlphaFoldDB" id="A0A9X2H052"/>
<comment type="caution">
    <text evidence="13">The sequence shown here is derived from an EMBL/GenBank/DDBJ whole genome shotgun (WGS) entry which is preliminary data.</text>
</comment>
<evidence type="ECO:0000256" key="5">
    <source>
        <dbReference type="ARBA" id="ARBA00022741"/>
    </source>
</evidence>
<feature type="domain" description="Signal transduction histidine kinase subgroup 3 dimerisation and phosphoacceptor" evidence="11">
    <location>
        <begin position="221"/>
        <end position="286"/>
    </location>
</feature>
<keyword evidence="7" id="KW-0067">ATP-binding</keyword>
<dbReference type="Gene3D" id="3.30.565.10">
    <property type="entry name" value="Histidine kinase-like ATPase, C-terminal domain"/>
    <property type="match status" value="1"/>
</dbReference>
<dbReference type="InterPro" id="IPR011712">
    <property type="entry name" value="Sig_transdc_His_kin_sub3_dim/P"/>
</dbReference>
<feature type="transmembrane region" description="Helical" evidence="10">
    <location>
        <begin position="100"/>
        <end position="117"/>
    </location>
</feature>
<dbReference type="GO" id="GO:0046983">
    <property type="term" value="F:protein dimerization activity"/>
    <property type="evidence" value="ECO:0007669"/>
    <property type="project" value="InterPro"/>
</dbReference>
<feature type="transmembrane region" description="Helical" evidence="10">
    <location>
        <begin position="124"/>
        <end position="143"/>
    </location>
</feature>
<feature type="transmembrane region" description="Helical" evidence="10">
    <location>
        <begin position="163"/>
        <end position="186"/>
    </location>
</feature>
<dbReference type="InterPro" id="IPR036890">
    <property type="entry name" value="HATPase_C_sf"/>
</dbReference>
<gene>
    <name evidence="13" type="ORF">BJ978_001189</name>
</gene>
<evidence type="ECO:0000256" key="8">
    <source>
        <dbReference type="ARBA" id="ARBA00023012"/>
    </source>
</evidence>
<dbReference type="PANTHER" id="PTHR24421:SF10">
    <property type="entry name" value="NITRATE_NITRITE SENSOR PROTEIN NARQ"/>
    <property type="match status" value="1"/>
</dbReference>
<dbReference type="RefSeq" id="WP_156998346.1">
    <property type="nucleotide sequence ID" value="NZ_JAMZDY010000001.1"/>
</dbReference>
<keyword evidence="8" id="KW-0902">Two-component regulatory system</keyword>
<keyword evidence="3" id="KW-0597">Phosphoprotein</keyword>
<organism evidence="13 14">
    <name type="scientific">Agromyces terreus</name>
    <dbReference type="NCBI Taxonomy" id="424795"/>
    <lineage>
        <taxon>Bacteria</taxon>
        <taxon>Bacillati</taxon>
        <taxon>Actinomycetota</taxon>
        <taxon>Actinomycetes</taxon>
        <taxon>Micrococcales</taxon>
        <taxon>Microbacteriaceae</taxon>
        <taxon>Agromyces</taxon>
    </lineage>
</organism>
<evidence type="ECO:0000256" key="7">
    <source>
        <dbReference type="ARBA" id="ARBA00022840"/>
    </source>
</evidence>
<proteinExistence type="predicted"/>
<evidence type="ECO:0000256" key="6">
    <source>
        <dbReference type="ARBA" id="ARBA00022777"/>
    </source>
</evidence>
<feature type="region of interest" description="Disordered" evidence="9">
    <location>
        <begin position="445"/>
        <end position="464"/>
    </location>
</feature>
<evidence type="ECO:0000313" key="14">
    <source>
        <dbReference type="Proteomes" id="UP001139722"/>
    </source>
</evidence>
<dbReference type="Pfam" id="PF07730">
    <property type="entry name" value="HisKA_3"/>
    <property type="match status" value="1"/>
</dbReference>
<evidence type="ECO:0000256" key="3">
    <source>
        <dbReference type="ARBA" id="ARBA00022553"/>
    </source>
</evidence>
<evidence type="ECO:0000259" key="12">
    <source>
        <dbReference type="Pfam" id="PF23539"/>
    </source>
</evidence>
<dbReference type="InterPro" id="IPR050482">
    <property type="entry name" value="Sensor_HK_TwoCompSys"/>
</dbReference>
<dbReference type="Gene3D" id="1.20.5.1930">
    <property type="match status" value="1"/>
</dbReference>
<evidence type="ECO:0000256" key="10">
    <source>
        <dbReference type="SAM" id="Phobius"/>
    </source>
</evidence>
<keyword evidence="10" id="KW-0472">Membrane</keyword>
<evidence type="ECO:0000256" key="1">
    <source>
        <dbReference type="ARBA" id="ARBA00000085"/>
    </source>
</evidence>
<dbReference type="GO" id="GO:0005524">
    <property type="term" value="F:ATP binding"/>
    <property type="evidence" value="ECO:0007669"/>
    <property type="project" value="UniProtKB-KW"/>
</dbReference>
<dbReference type="SUPFAM" id="SSF55874">
    <property type="entry name" value="ATPase domain of HSP90 chaperone/DNA topoisomerase II/histidine kinase"/>
    <property type="match status" value="1"/>
</dbReference>
<dbReference type="PANTHER" id="PTHR24421">
    <property type="entry name" value="NITRATE/NITRITE SENSOR PROTEIN NARX-RELATED"/>
    <property type="match status" value="1"/>
</dbReference>
<keyword evidence="5" id="KW-0547">Nucleotide-binding</keyword>
<evidence type="ECO:0000256" key="2">
    <source>
        <dbReference type="ARBA" id="ARBA00012438"/>
    </source>
</evidence>
<evidence type="ECO:0000256" key="4">
    <source>
        <dbReference type="ARBA" id="ARBA00022679"/>
    </source>
</evidence>
<keyword evidence="4" id="KW-0808">Transferase</keyword>
<evidence type="ECO:0000259" key="11">
    <source>
        <dbReference type="Pfam" id="PF07730"/>
    </source>
</evidence>
<comment type="catalytic activity">
    <reaction evidence="1">
        <text>ATP + protein L-histidine = ADP + protein N-phospho-L-histidine.</text>
        <dbReference type="EC" id="2.7.13.3"/>
    </reaction>
</comment>
<keyword evidence="10" id="KW-1133">Transmembrane helix</keyword>
<dbReference type="Pfam" id="PF23539">
    <property type="entry name" value="DUF7134"/>
    <property type="match status" value="1"/>
</dbReference>
<name>A0A9X2H052_9MICO</name>
<evidence type="ECO:0000313" key="13">
    <source>
        <dbReference type="EMBL" id="MCP2370513.1"/>
    </source>
</evidence>
<sequence>MTSVAPPVIDGVEWVRPRPGPRALRRDAVLAVVLAAATSASIVLYRVTGLGEDTPWWASALWALAMTLPLAARRRWPEIVAVVASAAFVVGSLTETIELLFSNIALFIAIYTVGAWGRSRRRANLVRGAIVIGMFGWLFWGLVTSSAMQDYLPELDREGLLSPYVAFGLINVLTNLLYFGGAWYFGDAAYRSARAKAELEQRTAELAAERERTRVQAVALERLRIARELHDVVAHHVSVIGVQAGAARRVLAKDPDAAASALSSIEASARDAVDELHGLLGTLRGDADTGSIDLSPALGGSGAATSTSTCTIARIEDLVAESASTGLPVSLAVIGEPRTVSSVVDLSAYRIVQEALTNVRKHAGSSATAEVRVRWDEDAVEVEVTNTGTATRSAAGRGGVGGGSGVGGAGDVGGVGAGGGVGGVGAGGGVGGVGGVGAGGGVGGGVRAGGRGSGGERAGDGLGLRGMRERVAAAGGTLETGPRARGGYLVRARFPLRREAVRP</sequence>
<keyword evidence="10" id="KW-0812">Transmembrane</keyword>
<reference evidence="13" key="1">
    <citation type="submission" date="2022-06" db="EMBL/GenBank/DDBJ databases">
        <title>Sequencing the genomes of 1000 actinobacteria strains.</title>
        <authorList>
            <person name="Klenk H.-P."/>
        </authorList>
    </citation>
    <scope>NUCLEOTIDE SEQUENCE</scope>
    <source>
        <strain evidence="13">DSM 22016</strain>
    </source>
</reference>
<evidence type="ECO:0000256" key="9">
    <source>
        <dbReference type="SAM" id="MobiDB-lite"/>
    </source>
</evidence>
<protein>
    <recommendedName>
        <fullName evidence="2">histidine kinase</fullName>
        <ecNumber evidence="2">2.7.13.3</ecNumber>
    </recommendedName>
</protein>
<accession>A0A9X2H052</accession>